<protein>
    <submittedName>
        <fullName evidence="1">Uncharacterized protein</fullName>
    </submittedName>
</protein>
<name>A0A0S4IKM5_BODSA</name>
<accession>A0A0S4IKM5</accession>
<dbReference type="VEuPathDB" id="TriTrypDB:BSAL_51425"/>
<reference evidence="2" key="1">
    <citation type="submission" date="2015-09" db="EMBL/GenBank/DDBJ databases">
        <authorList>
            <consortium name="Pathogen Informatics"/>
        </authorList>
    </citation>
    <scope>NUCLEOTIDE SEQUENCE [LARGE SCALE GENOMIC DNA]</scope>
    <source>
        <strain evidence="2">Lake Konstanz</strain>
    </source>
</reference>
<sequence>MAMLAQVPADSKDHLQLKLTTRMLSASALNATEACKAYVDVLLQQELYAEALAFLVSDRGEKIGLLERRVENIRSTLSALGKTAAAAAAARFLVTLSSDNWKYYVWYMDAFTASNGHLTVDVNDAAVAEDIVLATLRFRGRRR</sequence>
<organism evidence="1 2">
    <name type="scientific">Bodo saltans</name>
    <name type="common">Flagellated protozoan</name>
    <dbReference type="NCBI Taxonomy" id="75058"/>
    <lineage>
        <taxon>Eukaryota</taxon>
        <taxon>Discoba</taxon>
        <taxon>Euglenozoa</taxon>
        <taxon>Kinetoplastea</taxon>
        <taxon>Metakinetoplastina</taxon>
        <taxon>Eubodonida</taxon>
        <taxon>Bodonidae</taxon>
        <taxon>Bodo</taxon>
    </lineage>
</organism>
<dbReference type="OrthoDB" id="1874341at2759"/>
<evidence type="ECO:0000313" key="2">
    <source>
        <dbReference type="Proteomes" id="UP000051952"/>
    </source>
</evidence>
<dbReference type="EMBL" id="CYKH01000062">
    <property type="protein sequence ID" value="CUE67580.1"/>
    <property type="molecule type" value="Genomic_DNA"/>
</dbReference>
<keyword evidence="2" id="KW-1185">Reference proteome</keyword>
<dbReference type="AlphaFoldDB" id="A0A0S4IKM5"/>
<proteinExistence type="predicted"/>
<gene>
    <name evidence="1" type="ORF">BSAL_51425</name>
</gene>
<evidence type="ECO:0000313" key="1">
    <source>
        <dbReference type="EMBL" id="CUE67580.1"/>
    </source>
</evidence>
<dbReference type="Proteomes" id="UP000051952">
    <property type="component" value="Unassembled WGS sequence"/>
</dbReference>